<proteinExistence type="inferred from homology"/>
<dbReference type="GO" id="GO:0016618">
    <property type="term" value="F:hydroxypyruvate reductase [NAD(P)H] activity"/>
    <property type="evidence" value="ECO:0007669"/>
    <property type="project" value="TreeGrafter"/>
</dbReference>
<dbReference type="InterPro" id="IPR029753">
    <property type="entry name" value="D-isomer_DH_CS"/>
</dbReference>
<dbReference type="SUPFAM" id="SSF51735">
    <property type="entry name" value="NAD(P)-binding Rossmann-fold domains"/>
    <property type="match status" value="1"/>
</dbReference>
<dbReference type="Pfam" id="PF02826">
    <property type="entry name" value="2-Hacid_dh_C"/>
    <property type="match status" value="1"/>
</dbReference>
<dbReference type="CDD" id="cd12173">
    <property type="entry name" value="PGDH_4"/>
    <property type="match status" value="1"/>
</dbReference>
<protein>
    <submittedName>
        <fullName evidence="7">Hydroxyacid dehydrogenase</fullName>
    </submittedName>
</protein>
<keyword evidence="2 4" id="KW-0560">Oxidoreductase</keyword>
<gene>
    <name evidence="7" type="ORF">KEU06_13880</name>
</gene>
<sequence length="324" mass="34374">MAVIYSTHPLHPRAADMLSAGGDLRIASALDAATLIRDSRDADVIIVRAPLPLEIFAGDHCIHAAIRHGAGLDMIPVEAATRAGVLVANVPGVNARSVAEHVIFASLALLRRFRAMDADLRACGWLAGRDHANLTHELAGRTIGIIGMGAVGREVARIAHGGFGMSVVGNSRSGKGFPDFVRPASMVELVAQSDLVVLACPLTQETTGLMNRQRIAAMKPGAILVNVSRGPVIDDDALIEALREGRIAGAALDVFSTQPLPLDHPYFGFDNVIVTPHMAGITEESMMRMGIGAAEEALRVLAGQLPVNLRNPEVVPAYRCRFQS</sequence>
<dbReference type="Pfam" id="PF00389">
    <property type="entry name" value="2-Hacid_dh"/>
    <property type="match status" value="1"/>
</dbReference>
<keyword evidence="3" id="KW-0520">NAD</keyword>
<dbReference type="EMBL" id="JAGWCR010000007">
    <property type="protein sequence ID" value="MBS3649698.1"/>
    <property type="molecule type" value="Genomic_DNA"/>
</dbReference>
<evidence type="ECO:0000259" key="5">
    <source>
        <dbReference type="Pfam" id="PF00389"/>
    </source>
</evidence>
<dbReference type="GO" id="GO:0030267">
    <property type="term" value="F:glyoxylate reductase (NADPH) activity"/>
    <property type="evidence" value="ECO:0007669"/>
    <property type="project" value="TreeGrafter"/>
</dbReference>
<dbReference type="InterPro" id="IPR036291">
    <property type="entry name" value="NAD(P)-bd_dom_sf"/>
</dbReference>
<organism evidence="7 8">
    <name type="scientific">Pseudaminobacter soli</name>
    <name type="common">ex Zhang et al. 2022</name>
    <dbReference type="NCBI Taxonomy" id="2831468"/>
    <lineage>
        <taxon>Bacteria</taxon>
        <taxon>Pseudomonadati</taxon>
        <taxon>Pseudomonadota</taxon>
        <taxon>Alphaproteobacteria</taxon>
        <taxon>Hyphomicrobiales</taxon>
        <taxon>Phyllobacteriaceae</taxon>
        <taxon>Pseudaminobacter</taxon>
    </lineage>
</organism>
<dbReference type="GO" id="GO:0051287">
    <property type="term" value="F:NAD binding"/>
    <property type="evidence" value="ECO:0007669"/>
    <property type="project" value="InterPro"/>
</dbReference>
<dbReference type="PANTHER" id="PTHR10996:SF283">
    <property type="entry name" value="GLYOXYLATE_HYDROXYPYRUVATE REDUCTASE B"/>
    <property type="match status" value="1"/>
</dbReference>
<evidence type="ECO:0000256" key="4">
    <source>
        <dbReference type="RuleBase" id="RU003719"/>
    </source>
</evidence>
<feature type="domain" description="D-isomer specific 2-hydroxyacid dehydrogenase NAD-binding" evidence="6">
    <location>
        <begin position="106"/>
        <end position="279"/>
    </location>
</feature>
<comment type="caution">
    <text evidence="7">The sequence shown here is derived from an EMBL/GenBank/DDBJ whole genome shotgun (WGS) entry which is preliminary data.</text>
</comment>
<dbReference type="AlphaFoldDB" id="A0A942I330"/>
<dbReference type="Gene3D" id="3.40.50.720">
    <property type="entry name" value="NAD(P)-binding Rossmann-like Domain"/>
    <property type="match status" value="2"/>
</dbReference>
<name>A0A942I330_9HYPH</name>
<feature type="domain" description="D-isomer specific 2-hydroxyacid dehydrogenase catalytic" evidence="5">
    <location>
        <begin position="7"/>
        <end position="308"/>
    </location>
</feature>
<evidence type="ECO:0000256" key="3">
    <source>
        <dbReference type="ARBA" id="ARBA00023027"/>
    </source>
</evidence>
<evidence type="ECO:0000313" key="8">
    <source>
        <dbReference type="Proteomes" id="UP000680348"/>
    </source>
</evidence>
<dbReference type="SUPFAM" id="SSF52283">
    <property type="entry name" value="Formate/glycerate dehydrogenase catalytic domain-like"/>
    <property type="match status" value="1"/>
</dbReference>
<reference evidence="7" key="1">
    <citation type="submission" date="2021-04" db="EMBL/GenBank/DDBJ databases">
        <title>Pseudaminobacter soli sp. nov., isolated from paddy soil contaminated by heavy metals.</title>
        <authorList>
            <person name="Zhang K."/>
        </authorList>
    </citation>
    <scope>NUCLEOTIDE SEQUENCE</scope>
    <source>
        <strain evidence="7">19-2017</strain>
    </source>
</reference>
<dbReference type="Proteomes" id="UP000680348">
    <property type="component" value="Unassembled WGS sequence"/>
</dbReference>
<dbReference type="PROSITE" id="PS00671">
    <property type="entry name" value="D_2_HYDROXYACID_DH_3"/>
    <property type="match status" value="1"/>
</dbReference>
<dbReference type="InterPro" id="IPR006140">
    <property type="entry name" value="D-isomer_DH_NAD-bd"/>
</dbReference>
<dbReference type="PANTHER" id="PTHR10996">
    <property type="entry name" value="2-HYDROXYACID DEHYDROGENASE-RELATED"/>
    <property type="match status" value="1"/>
</dbReference>
<accession>A0A942I330</accession>
<dbReference type="InterPro" id="IPR050223">
    <property type="entry name" value="D-isomer_2-hydroxyacid_DH"/>
</dbReference>
<evidence type="ECO:0000259" key="6">
    <source>
        <dbReference type="Pfam" id="PF02826"/>
    </source>
</evidence>
<evidence type="ECO:0000313" key="7">
    <source>
        <dbReference type="EMBL" id="MBS3649698.1"/>
    </source>
</evidence>
<evidence type="ECO:0000256" key="1">
    <source>
        <dbReference type="ARBA" id="ARBA00005854"/>
    </source>
</evidence>
<dbReference type="GO" id="GO:0005829">
    <property type="term" value="C:cytosol"/>
    <property type="evidence" value="ECO:0007669"/>
    <property type="project" value="TreeGrafter"/>
</dbReference>
<dbReference type="InterPro" id="IPR006139">
    <property type="entry name" value="D-isomer_2_OHA_DH_cat_dom"/>
</dbReference>
<comment type="similarity">
    <text evidence="1 4">Belongs to the D-isomer specific 2-hydroxyacid dehydrogenase family.</text>
</comment>
<dbReference type="RefSeq" id="WP_188255268.1">
    <property type="nucleotide sequence ID" value="NZ_JABVCF010000007.1"/>
</dbReference>
<dbReference type="FunFam" id="3.40.50.720:FF:000203">
    <property type="entry name" value="D-3-phosphoglycerate dehydrogenase (SerA)"/>
    <property type="match status" value="1"/>
</dbReference>
<evidence type="ECO:0000256" key="2">
    <source>
        <dbReference type="ARBA" id="ARBA00023002"/>
    </source>
</evidence>
<keyword evidence="8" id="KW-1185">Reference proteome</keyword>